<evidence type="ECO:0000313" key="4">
    <source>
        <dbReference type="Proteomes" id="UP000253083"/>
    </source>
</evidence>
<evidence type="ECO:0000313" key="3">
    <source>
        <dbReference type="EMBL" id="RBP47197.1"/>
    </source>
</evidence>
<dbReference type="InterPro" id="IPR038765">
    <property type="entry name" value="Papain-like_cys_pep_sf"/>
</dbReference>
<organism evidence="3 4">
    <name type="scientific">Arenicella xantha</name>
    <dbReference type="NCBI Taxonomy" id="644221"/>
    <lineage>
        <taxon>Bacteria</taxon>
        <taxon>Pseudomonadati</taxon>
        <taxon>Pseudomonadota</taxon>
        <taxon>Gammaproteobacteria</taxon>
        <taxon>Arenicellales</taxon>
        <taxon>Arenicellaceae</taxon>
        <taxon>Arenicella</taxon>
    </lineage>
</organism>
<gene>
    <name evidence="3" type="ORF">DFR28_10969</name>
</gene>
<dbReference type="GO" id="GO:0016407">
    <property type="term" value="F:acetyltransferase activity"/>
    <property type="evidence" value="ECO:0007669"/>
    <property type="project" value="InterPro"/>
</dbReference>
<dbReference type="AlphaFoldDB" id="A0A395JKN8"/>
<dbReference type="EMBL" id="QNRT01000009">
    <property type="protein sequence ID" value="RBP47197.1"/>
    <property type="molecule type" value="Genomic_DNA"/>
</dbReference>
<dbReference type="InParanoid" id="A0A395JKN8"/>
<keyword evidence="3" id="KW-0808">Transferase</keyword>
<reference evidence="3 4" key="1">
    <citation type="submission" date="2018-06" db="EMBL/GenBank/DDBJ databases">
        <title>Genomic Encyclopedia of Type Strains, Phase IV (KMG-IV): sequencing the most valuable type-strain genomes for metagenomic binning, comparative biology and taxonomic classification.</title>
        <authorList>
            <person name="Goeker M."/>
        </authorList>
    </citation>
    <scope>NUCLEOTIDE SEQUENCE [LARGE SCALE GENOMIC DNA]</scope>
    <source>
        <strain evidence="3 4">DSM 24032</strain>
    </source>
</reference>
<dbReference type="PRINTS" id="PR01543">
    <property type="entry name" value="ANATRNSFRASE"/>
</dbReference>
<accession>A0A395JKN8</accession>
<dbReference type="SUPFAM" id="SSF54001">
    <property type="entry name" value="Cysteine proteinases"/>
    <property type="match status" value="1"/>
</dbReference>
<dbReference type="FunCoup" id="A0A395JKN8">
    <property type="interactions" value="71"/>
</dbReference>
<keyword evidence="4" id="KW-1185">Reference proteome</keyword>
<dbReference type="InterPro" id="IPR001447">
    <property type="entry name" value="Arylamine_N-AcTrfase"/>
</dbReference>
<evidence type="ECO:0000256" key="2">
    <source>
        <dbReference type="RuleBase" id="RU003452"/>
    </source>
</evidence>
<protein>
    <submittedName>
        <fullName evidence="3">N-hydroxyarylamine O-acetyltransferase</fullName>
    </submittedName>
</protein>
<dbReference type="Pfam" id="PF00797">
    <property type="entry name" value="Acetyltransf_2"/>
    <property type="match status" value="1"/>
</dbReference>
<dbReference type="OrthoDB" id="7181050at2"/>
<proteinExistence type="inferred from homology"/>
<dbReference type="Gene3D" id="2.40.128.150">
    <property type="entry name" value="Cysteine proteinases"/>
    <property type="match status" value="1"/>
</dbReference>
<comment type="similarity">
    <text evidence="1 2">Belongs to the arylamine N-acetyltransferase family.</text>
</comment>
<sequence length="264" mass="29945">MENFEFRPDDYLNRINYSRALSLSAATLKRLHDAQVKSIPFENFDICLNQSIKLGSANLFNKLVEHKRGGYCFELNGLMLMALEHFGFSGRALLGRVHITGVATGRTHQISLITLNDEQWIVDTGFGSDTPEEPLPLVFNTEFETKTKTMRFIEHELFGTMLQVKKSGDWVNLYSFDMNHVCTGDIYTSNHFTSTNPNSIFVSSRIASLPTANGANTLFNYTLKQVVGNDQVITELTPGQPYIDALRQHFGIELQQPYDNFREC</sequence>
<dbReference type="Proteomes" id="UP000253083">
    <property type="component" value="Unassembled WGS sequence"/>
</dbReference>
<dbReference type="RefSeq" id="WP_113955915.1">
    <property type="nucleotide sequence ID" value="NZ_QNRT01000009.1"/>
</dbReference>
<comment type="caution">
    <text evidence="3">The sequence shown here is derived from an EMBL/GenBank/DDBJ whole genome shotgun (WGS) entry which is preliminary data.</text>
</comment>
<evidence type="ECO:0000256" key="1">
    <source>
        <dbReference type="ARBA" id="ARBA00006547"/>
    </source>
</evidence>
<dbReference type="Gene3D" id="3.30.2140.10">
    <property type="entry name" value="Arylamine N-acetyltransferase"/>
    <property type="match status" value="1"/>
</dbReference>
<name>A0A395JKN8_9GAMM</name>
<dbReference type="PANTHER" id="PTHR11786:SF0">
    <property type="entry name" value="ARYLAMINE N-ACETYLTRANSFERASE 4-RELATED"/>
    <property type="match status" value="1"/>
</dbReference>
<dbReference type="PANTHER" id="PTHR11786">
    <property type="entry name" value="N-HYDROXYARYLAMINE O-ACETYLTRANSFERASE"/>
    <property type="match status" value="1"/>
</dbReference>